<evidence type="ECO:0000256" key="5">
    <source>
        <dbReference type="ARBA" id="ARBA00022917"/>
    </source>
</evidence>
<evidence type="ECO:0000256" key="1">
    <source>
        <dbReference type="ARBA" id="ARBA00013165"/>
    </source>
</evidence>
<dbReference type="InterPro" id="IPR033709">
    <property type="entry name" value="Anticodon_Ile_ABEc"/>
</dbReference>
<comment type="function">
    <text evidence="7">Catalyzes the attachment of isoleucine to tRNA(Ile). As IleRS can inadvertently accommodate and process structurally similar amino acids such as valine, to avoid such errors it has two additional distinct tRNA(Ile)-dependent editing activities. One activity is designated as 'pretransfer' editing and involves the hydrolysis of activated Val-AMP. The other activity is designated 'posttransfer' editing and involves deacylation of mischarged Val-tRNA(Ile).</text>
</comment>
<dbReference type="AlphaFoldDB" id="A0A2M7QD84"/>
<evidence type="ECO:0000313" key="13">
    <source>
        <dbReference type="Proteomes" id="UP000230108"/>
    </source>
</evidence>
<dbReference type="PRINTS" id="PR00984">
    <property type="entry name" value="TRNASYNTHILE"/>
</dbReference>
<accession>A0A2M7QD84</accession>
<dbReference type="GO" id="GO:0006428">
    <property type="term" value="P:isoleucyl-tRNA aminoacylation"/>
    <property type="evidence" value="ECO:0007669"/>
    <property type="project" value="UniProtKB-UniRule"/>
</dbReference>
<dbReference type="InterPro" id="IPR013155">
    <property type="entry name" value="M/V/L/I-tRNA-synth_anticd-bd"/>
</dbReference>
<dbReference type="Proteomes" id="UP000230108">
    <property type="component" value="Unassembled WGS sequence"/>
</dbReference>
<dbReference type="SUPFAM" id="SSF47323">
    <property type="entry name" value="Anticodon-binding domain of a subclass of class I aminoacyl-tRNA synthetases"/>
    <property type="match status" value="1"/>
</dbReference>
<reference evidence="13" key="1">
    <citation type="submission" date="2017-09" db="EMBL/GenBank/DDBJ databases">
        <title>Depth-based differentiation of microbial function through sediment-hosted aquifers and enrichment of novel symbionts in the deep terrestrial subsurface.</title>
        <authorList>
            <person name="Probst A.J."/>
            <person name="Ladd B."/>
            <person name="Jarett J.K."/>
            <person name="Geller-Mcgrath D.E."/>
            <person name="Sieber C.M.K."/>
            <person name="Emerson J.B."/>
            <person name="Anantharaman K."/>
            <person name="Thomas B.C."/>
            <person name="Malmstrom R."/>
            <person name="Stieglmeier M."/>
            <person name="Klingl A."/>
            <person name="Woyke T."/>
            <person name="Ryan C.M."/>
            <person name="Banfield J.F."/>
        </authorList>
    </citation>
    <scope>NUCLEOTIDE SEQUENCE [LARGE SCALE GENOMIC DNA]</scope>
</reference>
<gene>
    <name evidence="12" type="ORF">COY90_01830</name>
</gene>
<keyword evidence="5" id="KW-0648">Protein biosynthesis</keyword>
<dbReference type="InterPro" id="IPR009008">
    <property type="entry name" value="Val/Leu/Ile-tRNA-synth_edit"/>
</dbReference>
<feature type="domain" description="Aminoacyl-tRNA synthetase class Ia" evidence="10">
    <location>
        <begin position="18"/>
        <end position="675"/>
    </location>
</feature>
<evidence type="ECO:0000256" key="9">
    <source>
        <dbReference type="NCBIfam" id="TIGR00392"/>
    </source>
</evidence>
<evidence type="ECO:0000313" key="12">
    <source>
        <dbReference type="EMBL" id="PIY69185.1"/>
    </source>
</evidence>
<dbReference type="Gene3D" id="1.10.730.10">
    <property type="entry name" value="Isoleucyl-tRNA Synthetase, Domain 1"/>
    <property type="match status" value="1"/>
</dbReference>
<dbReference type="GO" id="GO:0000049">
    <property type="term" value="F:tRNA binding"/>
    <property type="evidence" value="ECO:0007669"/>
    <property type="project" value="InterPro"/>
</dbReference>
<comment type="catalytic activity">
    <reaction evidence="8">
        <text>tRNA(Ile) + L-isoleucine + ATP = L-isoleucyl-tRNA(Ile) + AMP + diphosphate</text>
        <dbReference type="Rhea" id="RHEA:11060"/>
        <dbReference type="Rhea" id="RHEA-COMP:9666"/>
        <dbReference type="Rhea" id="RHEA-COMP:9695"/>
        <dbReference type="ChEBI" id="CHEBI:30616"/>
        <dbReference type="ChEBI" id="CHEBI:33019"/>
        <dbReference type="ChEBI" id="CHEBI:58045"/>
        <dbReference type="ChEBI" id="CHEBI:78442"/>
        <dbReference type="ChEBI" id="CHEBI:78528"/>
        <dbReference type="ChEBI" id="CHEBI:456215"/>
        <dbReference type="EC" id="6.1.1.5"/>
    </reaction>
</comment>
<dbReference type="CDD" id="cd07961">
    <property type="entry name" value="Anticodon_Ia_Ile_ABEc"/>
    <property type="match status" value="1"/>
</dbReference>
<dbReference type="Pfam" id="PF19302">
    <property type="entry name" value="DUF5915"/>
    <property type="match status" value="1"/>
</dbReference>
<dbReference type="PANTHER" id="PTHR42780">
    <property type="entry name" value="SOLEUCYL-TRNA SYNTHETASE"/>
    <property type="match status" value="1"/>
</dbReference>
<evidence type="ECO:0000259" key="10">
    <source>
        <dbReference type="Pfam" id="PF00133"/>
    </source>
</evidence>
<dbReference type="NCBIfam" id="TIGR00392">
    <property type="entry name" value="ileS"/>
    <property type="match status" value="1"/>
</dbReference>
<dbReference type="InterPro" id="IPR009080">
    <property type="entry name" value="tRNAsynth_Ia_anticodon-bd"/>
</dbReference>
<sequence>MFKPTPVDPNFPELEKQLLDHWYKDGVVDQYLHKNDGEKKTFSFLDGPITANNPMGAHHAWGRTYKDLWPRFYNLLGYRQRFQNGFDCQGLWVEVEVEKELKLHTKKDIENLIPGDTKASIAKFVQLCKERVKKFSDIQTEQSKRLGYFADWEHSYFTMSEQNNFMIWYFLKTCHENGWIYKGHESVPWCPRCQTAISQHEMLTEDYKEVVHESVYVEFPIVGRKDEYLLVWTTTPWTIVANIAVAVDNNIEYSLVQGLTGLFFWIAKDLIETVFKTEYKKIVKTVLGKELVGLMYEGPFDHLPAVADVKKACPKTFHTVVATDPLIMPISTTEGTGMVHTAVSAGTEDFMLGKKLGLPMIPVIADDASYLPGFAEFSGKNAKKHPELIIDFLKGHKGGKFLFETLQYKHRYPACWRCKAELVWKVADEWYIAMDLKPKMDGGRSKMESQTLRERMIGVAKKIKWMPEFGLDRELDWLKNMHDWLISKKNRYWGLALPIYECKKCNTFEVIGSKEELKSKAVAGWNSFEGHTPHKPFIDSVTIRCSRCENEILRIDDVGNPWLDAGIVPYSTIMKGNQGQPLYLTDKAKWKEWFSADFITESFPGQFKNWFYAMIAMSAALENTPPYKRVLGYATMLGEDGRPMHKSWGNSIEFNEGADKIGADVMRWMFARQNTADNMLFGYKKADEVRRQFYLMLWNIYKFFVDYANLEKIDINKIKTHKTGSKNILDMWILARLTQLAHTCEKHLRAYDAKLAAAEIEKFVSDVSTWYIRRSRDRIWVNSDDTNDKEYFYVTLHTVLTNLSILISPFMPFISEIIYTNLTDEKSVHLSSWPKFEAVSPIQEKIITDMDLIRLIVESGQRARKEAKLKIRQPLLSVDISLPKTKSFQVKEFEMEYTRLLREELNVKSVMYKETKDEIVGCVYDTTLTRELEHEGKLRDLIRQIQGLRKEKGTRPDEHISLQVPIEFSPHEEYLKKRVLAREIEFAGELSIK</sequence>
<dbReference type="SUPFAM" id="SSF50677">
    <property type="entry name" value="ValRS/IleRS/LeuRS editing domain"/>
    <property type="match status" value="1"/>
</dbReference>
<dbReference type="GO" id="GO:0005524">
    <property type="term" value="F:ATP binding"/>
    <property type="evidence" value="ECO:0007669"/>
    <property type="project" value="UniProtKB-KW"/>
</dbReference>
<keyword evidence="2 12" id="KW-0436">Ligase</keyword>
<dbReference type="SUPFAM" id="SSF52374">
    <property type="entry name" value="Nucleotidylyl transferase"/>
    <property type="match status" value="1"/>
</dbReference>
<name>A0A2M7QD84_9BACT</name>
<dbReference type="GO" id="GO:0002161">
    <property type="term" value="F:aminoacyl-tRNA deacylase activity"/>
    <property type="evidence" value="ECO:0007669"/>
    <property type="project" value="InterPro"/>
</dbReference>
<evidence type="ECO:0000256" key="6">
    <source>
        <dbReference type="ARBA" id="ARBA00023146"/>
    </source>
</evidence>
<dbReference type="Gene3D" id="3.40.50.620">
    <property type="entry name" value="HUPs"/>
    <property type="match status" value="2"/>
</dbReference>
<organism evidence="12 13">
    <name type="scientific">Candidatus Roizmanbacteria bacterium CG_4_10_14_0_8_um_filter_39_9</name>
    <dbReference type="NCBI Taxonomy" id="1974829"/>
    <lineage>
        <taxon>Bacteria</taxon>
        <taxon>Candidatus Roizmaniibacteriota</taxon>
    </lineage>
</organism>
<evidence type="ECO:0000259" key="11">
    <source>
        <dbReference type="Pfam" id="PF08264"/>
    </source>
</evidence>
<dbReference type="PANTHER" id="PTHR42780:SF1">
    <property type="entry name" value="ISOLEUCINE--TRNA LIGASE, CYTOPLASMIC"/>
    <property type="match status" value="1"/>
</dbReference>
<dbReference type="Pfam" id="PF08264">
    <property type="entry name" value="Anticodon_1"/>
    <property type="match status" value="1"/>
</dbReference>
<protein>
    <recommendedName>
        <fullName evidence="1 9">Isoleucine--tRNA ligase</fullName>
        <ecNumber evidence="1 9">6.1.1.5</ecNumber>
    </recommendedName>
</protein>
<evidence type="ECO:0000256" key="3">
    <source>
        <dbReference type="ARBA" id="ARBA00022741"/>
    </source>
</evidence>
<keyword evidence="4" id="KW-0067">ATP-binding</keyword>
<feature type="domain" description="Methionyl/Valyl/Leucyl/Isoleucyl-tRNA synthetase anticodon-binding" evidence="11">
    <location>
        <begin position="730"/>
        <end position="877"/>
    </location>
</feature>
<dbReference type="InterPro" id="IPR014729">
    <property type="entry name" value="Rossmann-like_a/b/a_fold"/>
</dbReference>
<dbReference type="GO" id="GO:0005737">
    <property type="term" value="C:cytoplasm"/>
    <property type="evidence" value="ECO:0007669"/>
    <property type="project" value="UniProtKB-UniRule"/>
</dbReference>
<dbReference type="InterPro" id="IPR002300">
    <property type="entry name" value="aa-tRNA-synth_Ia"/>
</dbReference>
<dbReference type="GO" id="GO:0004822">
    <property type="term" value="F:isoleucine-tRNA ligase activity"/>
    <property type="evidence" value="ECO:0007669"/>
    <property type="project" value="UniProtKB-UniRule"/>
</dbReference>
<dbReference type="Pfam" id="PF00133">
    <property type="entry name" value="tRNA-synt_1"/>
    <property type="match status" value="1"/>
</dbReference>
<proteinExistence type="predicted"/>
<dbReference type="EMBL" id="PFLF01000043">
    <property type="protein sequence ID" value="PIY69185.1"/>
    <property type="molecule type" value="Genomic_DNA"/>
</dbReference>
<keyword evidence="3" id="KW-0547">Nucleotide-binding</keyword>
<dbReference type="InterPro" id="IPR002301">
    <property type="entry name" value="Ile-tRNA-ligase"/>
</dbReference>
<evidence type="ECO:0000256" key="7">
    <source>
        <dbReference type="ARBA" id="ARBA00025217"/>
    </source>
</evidence>
<dbReference type="Gene3D" id="3.90.740.10">
    <property type="entry name" value="Valyl/Leucyl/Isoleucyl-tRNA synthetase, editing domain"/>
    <property type="match status" value="1"/>
</dbReference>
<evidence type="ECO:0000256" key="4">
    <source>
        <dbReference type="ARBA" id="ARBA00022840"/>
    </source>
</evidence>
<evidence type="ECO:0000256" key="8">
    <source>
        <dbReference type="ARBA" id="ARBA00048359"/>
    </source>
</evidence>
<comment type="caution">
    <text evidence="12">The sequence shown here is derived from an EMBL/GenBank/DDBJ whole genome shotgun (WGS) entry which is preliminary data.</text>
</comment>
<dbReference type="EC" id="6.1.1.5" evidence="1 9"/>
<dbReference type="InterPro" id="IPR023586">
    <property type="entry name" value="Ile-tRNA-ligase_type2"/>
</dbReference>
<evidence type="ECO:0000256" key="2">
    <source>
        <dbReference type="ARBA" id="ARBA00022598"/>
    </source>
</evidence>
<keyword evidence="6" id="KW-0030">Aminoacyl-tRNA synthetase</keyword>